<reference evidence="4" key="1">
    <citation type="submission" date="2018-07" db="EMBL/GenBank/DDBJ databases">
        <authorList>
            <person name="Kim H."/>
        </authorList>
    </citation>
    <scope>NUCLEOTIDE SEQUENCE [LARGE SCALE GENOMIC DNA]</scope>
    <source>
        <strain evidence="4">F02</strain>
    </source>
</reference>
<protein>
    <submittedName>
        <fullName evidence="3">Uncharacterized protein</fullName>
    </submittedName>
</protein>
<accession>A0A345DAC1</accession>
<dbReference type="AlphaFoldDB" id="A0A345DAC1"/>
<name>A0A345DAC1_9BURK</name>
<keyword evidence="2" id="KW-1133">Transmembrane helix</keyword>
<evidence type="ECO:0000256" key="1">
    <source>
        <dbReference type="SAM" id="Coils"/>
    </source>
</evidence>
<proteinExistence type="predicted"/>
<gene>
    <name evidence="3" type="ORF">DTO96_101039</name>
</gene>
<feature type="coiled-coil region" evidence="1">
    <location>
        <begin position="202"/>
        <end position="229"/>
    </location>
</feature>
<organism evidence="3 4">
    <name type="scientific">Ephemeroptericola cinctiostellae</name>
    <dbReference type="NCBI Taxonomy" id="2268024"/>
    <lineage>
        <taxon>Bacteria</taxon>
        <taxon>Pseudomonadati</taxon>
        <taxon>Pseudomonadota</taxon>
        <taxon>Betaproteobacteria</taxon>
        <taxon>Burkholderiales</taxon>
        <taxon>Burkholderiaceae</taxon>
        <taxon>Ephemeroptericola</taxon>
    </lineage>
</organism>
<dbReference type="KEGG" id="hyf:DTO96_101039"/>
<evidence type="ECO:0000313" key="4">
    <source>
        <dbReference type="Proteomes" id="UP000252182"/>
    </source>
</evidence>
<evidence type="ECO:0000256" key="2">
    <source>
        <dbReference type="SAM" id="Phobius"/>
    </source>
</evidence>
<sequence>MYVHTNNSKEIRSSSHERIKFVAYCAIVLSLSGCASATSQFTNAISDDALSNEKVVERAKSIKTLKQAQTQENKAIEVQNLADANLMIDKVACNKIFLVNRCINKVTAVRNDLWDTAQLDRTSARYFIRQYEANERRVALEQKIAAYRREQAAQAATRLASKAAYEAKLKAYAEKLAQPDPLTPEERKKNVTLFEAKRNTILDIQRKRAEAAQARADAAEKAAKSAAAAVASPQ</sequence>
<keyword evidence="4" id="KW-1185">Reference proteome</keyword>
<dbReference type="Proteomes" id="UP000252182">
    <property type="component" value="Chromosome"/>
</dbReference>
<keyword evidence="1" id="KW-0175">Coiled coil</keyword>
<evidence type="ECO:0000313" key="3">
    <source>
        <dbReference type="EMBL" id="AXF85309.1"/>
    </source>
</evidence>
<dbReference type="EMBL" id="CP031124">
    <property type="protein sequence ID" value="AXF85309.1"/>
    <property type="molecule type" value="Genomic_DNA"/>
</dbReference>
<feature type="transmembrane region" description="Helical" evidence="2">
    <location>
        <begin position="21"/>
        <end position="41"/>
    </location>
</feature>
<keyword evidence="2" id="KW-0812">Transmembrane</keyword>
<keyword evidence="2" id="KW-0472">Membrane</keyword>